<dbReference type="Proteomes" id="UP000814003">
    <property type="component" value="Unassembled WGS sequence"/>
</dbReference>
<proteinExistence type="predicted"/>
<accession>A0A7Y1MKN9</accession>
<name>A0A7Y1MKN9_9PSED</name>
<dbReference type="Gene3D" id="2.60.40.1220">
    <property type="match status" value="1"/>
</dbReference>
<keyword evidence="5" id="KW-1185">Reference proteome</keyword>
<dbReference type="EMBL" id="JAAQYP010000002">
    <property type="protein sequence ID" value="NNA93864.1"/>
    <property type="molecule type" value="Genomic_DNA"/>
</dbReference>
<dbReference type="InterPro" id="IPR014755">
    <property type="entry name" value="Cu-Rt/internalin_Ig-like"/>
</dbReference>
<comment type="caution">
    <text evidence="3">The sequence shown here is derived from an EMBL/GenBank/DDBJ whole genome shotgun (WGS) entry which is preliminary data.</text>
</comment>
<evidence type="ECO:0000313" key="5">
    <source>
        <dbReference type="Proteomes" id="UP000814003"/>
    </source>
</evidence>
<evidence type="ECO:0000313" key="2">
    <source>
        <dbReference type="EMBL" id="MCF5108484.1"/>
    </source>
</evidence>
<dbReference type="AlphaFoldDB" id="A0A7Y1MKN9"/>
<dbReference type="EMBL" id="WKED01000029">
    <property type="protein sequence ID" value="MCF5108484.1"/>
    <property type="molecule type" value="Genomic_DNA"/>
</dbReference>
<keyword evidence="1" id="KW-0732">Signal</keyword>
<dbReference type="RefSeq" id="WP_076961364.1">
    <property type="nucleotide sequence ID" value="NZ_CBCRYT010000002.1"/>
</dbReference>
<evidence type="ECO:0000313" key="3">
    <source>
        <dbReference type="EMBL" id="NNA93864.1"/>
    </source>
</evidence>
<dbReference type="Gene3D" id="2.170.16.10">
    <property type="entry name" value="Hedgehog/Intein (Hint) domain"/>
    <property type="match status" value="1"/>
</dbReference>
<evidence type="ECO:0000256" key="1">
    <source>
        <dbReference type="ARBA" id="ARBA00022729"/>
    </source>
</evidence>
<sequence length="578" mass="61588">MTDMCKAQHCGSVSTQINNTCKANGWPVNHLVLVCDAITGTCCNCTCSCLAFDTPVRQSTTQTKAIQTFVVGDSVLAYDPNGQSQVRDVAFSNGTTVTSVQPEMAYVSFLLGAEEITVTVTMNHTFLGADRKLIQAQMLRPGYKVLLANGAPTEITKLEVKSYTGGVWNISTSIGQPINLDGHLIDTDGILSGDFSVQLYYDELADQGLAVHRGTEPAVTTRAHDAAINAHAANLKSTALSARPTQAVDAFLANAGKSAATLLRSSGAGTGGITLQGDHGFTLEIPQHAIDLGFLTRIQAEEAQHSQQAYSVRDPQRAGYCLWLFKLFHSIYPDTHFILDAASRGANAFSLKLGKEKYVLVQGGLVRAEALEWQGLALVLGYLVSRFSDTQPVGPTGLLCKSVADYLAPSVLQSVFNPLYPSVIFAAISQVEAFFSHIPTKADHPETGCHATDLDCRIETYRRAVSFEPSPPCAGGPQPATLKLLYAVPGADIKAPVALTFSDPLDQASAQDVANYFLHPAAKVLSVVSPPGIPNTINLIADLKPGVTYKITVSDLLSADGNALNPQYVRAAFQSPSS</sequence>
<protein>
    <submittedName>
        <fullName evidence="3">Uncharacterized protein</fullName>
    </submittedName>
</protein>
<reference evidence="2 5" key="1">
    <citation type="submission" date="2019-11" db="EMBL/GenBank/DDBJ databases">
        <title>Epiphytic Pseudomonas syringae from cherry orchards.</title>
        <authorList>
            <person name="Hulin M.T."/>
        </authorList>
    </citation>
    <scope>NUCLEOTIDE SEQUENCE [LARGE SCALE GENOMIC DNA]</scope>
    <source>
        <strain evidence="2 5">PA-6-5B</strain>
    </source>
</reference>
<organism evidence="3 4">
    <name type="scientific">Pseudomonas gessardii</name>
    <dbReference type="NCBI Taxonomy" id="78544"/>
    <lineage>
        <taxon>Bacteria</taxon>
        <taxon>Pseudomonadati</taxon>
        <taxon>Pseudomonadota</taxon>
        <taxon>Gammaproteobacteria</taxon>
        <taxon>Pseudomonadales</taxon>
        <taxon>Pseudomonadaceae</taxon>
        <taxon>Pseudomonas</taxon>
    </lineage>
</organism>
<dbReference type="InterPro" id="IPR036844">
    <property type="entry name" value="Hint_dom_sf"/>
</dbReference>
<evidence type="ECO:0000313" key="4">
    <source>
        <dbReference type="Proteomes" id="UP000542111"/>
    </source>
</evidence>
<dbReference type="Proteomes" id="UP000542111">
    <property type="component" value="Unassembled WGS sequence"/>
</dbReference>
<reference evidence="3 4" key="2">
    <citation type="journal article" date="2020" name="Front. Microbiol.">
        <title>Genetic Organization of the aprX-lipA2 Operon Affects the Proteolytic Potential of Pseudomonas Species in Milk.</title>
        <authorList>
            <person name="Maier C."/>
            <person name="Huptas C."/>
            <person name="von Neubeck M."/>
            <person name="Scherer S."/>
            <person name="Wenning M."/>
            <person name="Lucking G."/>
        </authorList>
    </citation>
    <scope>NUCLEOTIDE SEQUENCE [LARGE SCALE GENOMIC DNA]</scope>
    <source>
        <strain evidence="3 4">G4779</strain>
    </source>
</reference>
<dbReference type="SUPFAM" id="SSF51294">
    <property type="entry name" value="Hedgehog/intein (Hint) domain"/>
    <property type="match status" value="1"/>
</dbReference>
<gene>
    <name evidence="2" type="ORF">GIW56_16710</name>
    <name evidence="3" type="ORF">HBO33_01705</name>
</gene>
<dbReference type="OrthoDB" id="7191465at2"/>
<dbReference type="GeneID" id="70104839"/>